<dbReference type="InterPro" id="IPR029063">
    <property type="entry name" value="SAM-dependent_MTases_sf"/>
</dbReference>
<keyword evidence="2" id="KW-0489">Methyltransferase</keyword>
<keyword evidence="2" id="KW-0808">Transferase</keyword>
<evidence type="ECO:0000313" key="3">
    <source>
        <dbReference type="Proteomes" id="UP000010472"/>
    </source>
</evidence>
<evidence type="ECO:0000259" key="1">
    <source>
        <dbReference type="Pfam" id="PF08241"/>
    </source>
</evidence>
<dbReference type="EMBL" id="CP003620">
    <property type="protein sequence ID" value="AFZ14326.1"/>
    <property type="molecule type" value="Genomic_DNA"/>
</dbReference>
<proteinExistence type="predicted"/>
<dbReference type="Proteomes" id="UP000010472">
    <property type="component" value="Chromosome"/>
</dbReference>
<evidence type="ECO:0000313" key="2">
    <source>
        <dbReference type="EMBL" id="AFZ14326.1"/>
    </source>
</evidence>
<name>K9W281_9CYAN</name>
<dbReference type="Pfam" id="PF08241">
    <property type="entry name" value="Methyltransf_11"/>
    <property type="match status" value="1"/>
</dbReference>
<organism evidence="2 3">
    <name type="scientific">Crinalium epipsammum PCC 9333</name>
    <dbReference type="NCBI Taxonomy" id="1173022"/>
    <lineage>
        <taxon>Bacteria</taxon>
        <taxon>Bacillati</taxon>
        <taxon>Cyanobacteriota</taxon>
        <taxon>Cyanophyceae</taxon>
        <taxon>Gomontiellales</taxon>
        <taxon>Gomontiellaceae</taxon>
        <taxon>Crinalium</taxon>
    </lineage>
</organism>
<dbReference type="PATRIC" id="fig|1173022.3.peg.3774"/>
<dbReference type="OrthoDB" id="9153586at2"/>
<dbReference type="SUPFAM" id="SSF53335">
    <property type="entry name" value="S-adenosyl-L-methionine-dependent methyltransferases"/>
    <property type="match status" value="1"/>
</dbReference>
<feature type="domain" description="Methyltransferase type 11" evidence="1">
    <location>
        <begin position="148"/>
        <end position="188"/>
    </location>
</feature>
<dbReference type="AlphaFoldDB" id="K9W281"/>
<dbReference type="InterPro" id="IPR013216">
    <property type="entry name" value="Methyltransf_11"/>
</dbReference>
<gene>
    <name evidence="2" type="ORF">Cri9333_3501</name>
</gene>
<reference evidence="2 3" key="1">
    <citation type="submission" date="2012-06" db="EMBL/GenBank/DDBJ databases">
        <title>Finished chromosome of genome of Crinalium epipsammum PCC 9333.</title>
        <authorList>
            <consortium name="US DOE Joint Genome Institute"/>
            <person name="Gugger M."/>
            <person name="Coursin T."/>
            <person name="Rippka R."/>
            <person name="Tandeau De Marsac N."/>
            <person name="Huntemann M."/>
            <person name="Wei C.-L."/>
            <person name="Han J."/>
            <person name="Detter J.C."/>
            <person name="Han C."/>
            <person name="Tapia R."/>
            <person name="Davenport K."/>
            <person name="Daligault H."/>
            <person name="Erkkila T."/>
            <person name="Gu W."/>
            <person name="Munk A.C.C."/>
            <person name="Teshima H."/>
            <person name="Xu Y."/>
            <person name="Chain P."/>
            <person name="Chen A."/>
            <person name="Krypides N."/>
            <person name="Mavromatis K."/>
            <person name="Markowitz V."/>
            <person name="Szeto E."/>
            <person name="Ivanova N."/>
            <person name="Mikhailova N."/>
            <person name="Ovchinnikova G."/>
            <person name="Pagani I."/>
            <person name="Pati A."/>
            <person name="Goodwin L."/>
            <person name="Peters L."/>
            <person name="Pitluck S."/>
            <person name="Woyke T."/>
            <person name="Kerfeld C."/>
        </authorList>
    </citation>
    <scope>NUCLEOTIDE SEQUENCE [LARGE SCALE GENOMIC DNA]</scope>
    <source>
        <strain evidence="2 3">PCC 9333</strain>
    </source>
</reference>
<dbReference type="Gene3D" id="3.40.50.150">
    <property type="entry name" value="Vaccinia Virus protein VP39"/>
    <property type="match status" value="1"/>
</dbReference>
<keyword evidence="3" id="KW-1185">Reference proteome</keyword>
<accession>K9W281</accession>
<protein>
    <submittedName>
        <fullName evidence="2">Methyltransferase type 11</fullName>
    </submittedName>
</protein>
<sequence>MKIKKYLPWWIKIAAKIVLARLPIEYGIWKKLHFFEHGSMDNPNYAYNVFNSHFERTKFEPGFVSLELGPGDSLLSAIVSKSFGGSASYLVDAGEFAVKNIQPYMIMADFLNKQKLDVPNIKLAQSLEEILKICNSNYGVSGLSFLKEIPAQSVDFIWSHAVLEHIKKEEFLDTFIELRRILKNNGVCSHKIDLKDHLGGDLNNLRFSEPVWESNFMAKSGFYTNRLRYSEMLEVFSKAGFDVEVVEVKRWDKLPTPREKFSRKFTELSEEELRISEFSVILRPSHK</sequence>
<dbReference type="KEGG" id="cep:Cri9333_3501"/>
<dbReference type="STRING" id="1173022.Cri9333_3501"/>
<dbReference type="GO" id="GO:0032259">
    <property type="term" value="P:methylation"/>
    <property type="evidence" value="ECO:0007669"/>
    <property type="project" value="UniProtKB-KW"/>
</dbReference>
<dbReference type="GO" id="GO:0008757">
    <property type="term" value="F:S-adenosylmethionine-dependent methyltransferase activity"/>
    <property type="evidence" value="ECO:0007669"/>
    <property type="project" value="InterPro"/>
</dbReference>
<dbReference type="eggNOG" id="COG2230">
    <property type="taxonomic scope" value="Bacteria"/>
</dbReference>
<dbReference type="HOGENOM" id="CLU_986527_0_0_3"/>
<dbReference type="RefSeq" id="WP_015204431.1">
    <property type="nucleotide sequence ID" value="NC_019753.1"/>
</dbReference>